<dbReference type="InterPro" id="IPR011723">
    <property type="entry name" value="Znf/thioredoxin_put"/>
</dbReference>
<dbReference type="EMBL" id="VAFL01000014">
    <property type="protein sequence ID" value="TKW65281.1"/>
    <property type="molecule type" value="Genomic_DNA"/>
</dbReference>
<evidence type="ECO:0000256" key="1">
    <source>
        <dbReference type="SAM" id="MobiDB-lite"/>
    </source>
</evidence>
<dbReference type="AlphaFoldDB" id="A0A533I3P6"/>
<evidence type="ECO:0000259" key="3">
    <source>
        <dbReference type="Pfam" id="PF13717"/>
    </source>
</evidence>
<feature type="compositionally biased region" description="Polar residues" evidence="1">
    <location>
        <begin position="117"/>
        <end position="135"/>
    </location>
</feature>
<name>A0A533I3P6_PARDE</name>
<keyword evidence="2" id="KW-1133">Transmembrane helix</keyword>
<sequence length="385" mass="40066">MPDSRAPPSRYPKVTSCISIKAASMPFTAARRLEAGRCVDRTARRGMPETAQLLTGRPMRLICPECNALYDIADAMIPPEGREVECSACGHVWLQTPAMTAPRTDATSADGARAPETSATSAHENGDQPRSSTMRGLSADLRAAALSDNGTKPVLGAAPVLQRPLPDDVLSILREETARELGARRGSRGDAPAPLPPETALPTPQSPVDPPEEPAVDWPATTVTQPDINDPDESASPAEPEGAAGQAPAVSDDVIAAPRQPDVDPAPPRVPQDASAPDRPAVPRRRVSRDLPDVEMLAATIQTESAPPVAIVHPAAKTRQRSGYRGGLLGAISVAAALAVAYVAGVIWVNSGDAPASVQTLVNGVDHLRAGLHDAASAVLGRKGP</sequence>
<keyword evidence="2" id="KW-0812">Transmembrane</keyword>
<evidence type="ECO:0000313" key="5">
    <source>
        <dbReference type="Proteomes" id="UP000315344"/>
    </source>
</evidence>
<dbReference type="Pfam" id="PF13717">
    <property type="entry name" value="Zn_ribbon_4"/>
    <property type="match status" value="1"/>
</dbReference>
<proteinExistence type="predicted"/>
<comment type="caution">
    <text evidence="4">The sequence shown here is derived from an EMBL/GenBank/DDBJ whole genome shotgun (WGS) entry which is preliminary data.</text>
</comment>
<dbReference type="NCBIfam" id="TIGR02098">
    <property type="entry name" value="MJ0042_CXXC"/>
    <property type="match status" value="1"/>
</dbReference>
<evidence type="ECO:0000256" key="2">
    <source>
        <dbReference type="SAM" id="Phobius"/>
    </source>
</evidence>
<feature type="compositionally biased region" description="Low complexity" evidence="1">
    <location>
        <begin position="234"/>
        <end position="249"/>
    </location>
</feature>
<organism evidence="4 5">
    <name type="scientific">Paracoccus denitrificans</name>
    <dbReference type="NCBI Taxonomy" id="266"/>
    <lineage>
        <taxon>Bacteria</taxon>
        <taxon>Pseudomonadati</taxon>
        <taxon>Pseudomonadota</taxon>
        <taxon>Alphaproteobacteria</taxon>
        <taxon>Rhodobacterales</taxon>
        <taxon>Paracoccaceae</taxon>
        <taxon>Paracoccus</taxon>
    </lineage>
</organism>
<gene>
    <name evidence="4" type="ORF">DI616_15180</name>
</gene>
<dbReference type="Proteomes" id="UP000315344">
    <property type="component" value="Unassembled WGS sequence"/>
</dbReference>
<feature type="compositionally biased region" description="Pro residues" evidence="1">
    <location>
        <begin position="193"/>
        <end position="209"/>
    </location>
</feature>
<feature type="transmembrane region" description="Helical" evidence="2">
    <location>
        <begin position="327"/>
        <end position="349"/>
    </location>
</feature>
<feature type="region of interest" description="Disordered" evidence="1">
    <location>
        <begin position="100"/>
        <end position="135"/>
    </location>
</feature>
<evidence type="ECO:0000313" key="4">
    <source>
        <dbReference type="EMBL" id="TKW65281.1"/>
    </source>
</evidence>
<feature type="region of interest" description="Disordered" evidence="1">
    <location>
        <begin position="180"/>
        <end position="290"/>
    </location>
</feature>
<reference evidence="4 5" key="1">
    <citation type="journal article" date="2017" name="Nat. Commun.">
        <title>In situ click chemistry generation of cyclooxygenase-2 inhibitors.</title>
        <authorList>
            <person name="Bhardwaj A."/>
            <person name="Kaur J."/>
            <person name="Wuest M."/>
            <person name="Wuest F."/>
        </authorList>
    </citation>
    <scope>NUCLEOTIDE SEQUENCE [LARGE SCALE GENOMIC DNA]</scope>
    <source>
        <strain evidence="4">S2_012_000_R3_94</strain>
    </source>
</reference>
<feature type="domain" description="Zinc finger/thioredoxin putative" evidence="3">
    <location>
        <begin position="59"/>
        <end position="93"/>
    </location>
</feature>
<keyword evidence="2" id="KW-0472">Membrane</keyword>
<protein>
    <recommendedName>
        <fullName evidence="3">Zinc finger/thioredoxin putative domain-containing protein</fullName>
    </recommendedName>
</protein>
<accession>A0A533I3P6</accession>